<gene>
    <name evidence="5" type="ORF">DYBT9275_00533</name>
</gene>
<keyword evidence="6" id="KW-1185">Reference proteome</keyword>
<dbReference type="RefSeq" id="WP_215237285.1">
    <property type="nucleotide sequence ID" value="NZ_CAJRAF010000001.1"/>
</dbReference>
<evidence type="ECO:0000313" key="6">
    <source>
        <dbReference type="Proteomes" id="UP000680038"/>
    </source>
</evidence>
<evidence type="ECO:0000256" key="2">
    <source>
        <dbReference type="ARBA" id="ARBA00022729"/>
    </source>
</evidence>
<comment type="caution">
    <text evidence="5">The sequence shown here is derived from an EMBL/GenBank/DDBJ whole genome shotgun (WGS) entry which is preliminary data.</text>
</comment>
<dbReference type="Pfam" id="PF11999">
    <property type="entry name" value="Ice_binding"/>
    <property type="match status" value="1"/>
</dbReference>
<evidence type="ECO:0000259" key="4">
    <source>
        <dbReference type="Pfam" id="PF18962"/>
    </source>
</evidence>
<proteinExistence type="inferred from homology"/>
<sequence length="414" mass="44093">MKNLFLTVFLISFIAFNERVSAQTTPVIDDAVAPFILFTAAGELTNNGNSKVAGDIGTGAGATTGFTDPGVTFTGTSYIPTDAEAIAATEKMQGVYDSFTDITCGVTVLTSPIGNGTILTPGVYCLNGAVALEGNLTLDAGSDPDAVFIFKFGGAFSTGTSSKIILTNNAAADNVYWRFQDAVSLGSQSTFAGTIVAGGAIELLEEATLVGKAFTTAGAITLHNNIITNEETALPVTLTAFDVKPGEGRSALLTWATTAETNSDRFDIQHSLNGYSWKTISSVKSAGESTYLRSYSYTDKDVQSGTNLYRLKMIDTDLTFAYSRIRNIEFDQLAAMVMYPNPVKEKLTLIIDDMKQVERIQLSSITGHLVYDCSKNTASAMSNTIDVSNLAAGIYVGRIARLNGAVEQIKFIKQ</sequence>
<organism evidence="5 6">
    <name type="scientific">Dyadobacter helix</name>
    <dbReference type="NCBI Taxonomy" id="2822344"/>
    <lineage>
        <taxon>Bacteria</taxon>
        <taxon>Pseudomonadati</taxon>
        <taxon>Bacteroidota</taxon>
        <taxon>Cytophagia</taxon>
        <taxon>Cytophagales</taxon>
        <taxon>Spirosomataceae</taxon>
        <taxon>Dyadobacter</taxon>
    </lineage>
</organism>
<reference evidence="5" key="1">
    <citation type="submission" date="2021-04" db="EMBL/GenBank/DDBJ databases">
        <authorList>
            <person name="Rodrigo-Torres L."/>
            <person name="Arahal R. D."/>
            <person name="Lucena T."/>
        </authorList>
    </citation>
    <scope>NUCLEOTIDE SEQUENCE</scope>
    <source>
        <strain evidence="5">CECT 9275</strain>
    </source>
</reference>
<keyword evidence="2 3" id="KW-0732">Signal</keyword>
<feature type="signal peptide" evidence="3">
    <location>
        <begin position="1"/>
        <end position="17"/>
    </location>
</feature>
<feature type="domain" description="Secretion system C-terminal sorting" evidence="4">
    <location>
        <begin position="338"/>
        <end position="406"/>
    </location>
</feature>
<dbReference type="NCBIfam" id="TIGR04183">
    <property type="entry name" value="Por_Secre_tail"/>
    <property type="match status" value="1"/>
</dbReference>
<comment type="similarity">
    <text evidence="1">Belongs to the ice-binding protein family.</text>
</comment>
<dbReference type="AlphaFoldDB" id="A0A916J9M3"/>
<dbReference type="Proteomes" id="UP000680038">
    <property type="component" value="Unassembled WGS sequence"/>
</dbReference>
<feature type="chain" id="PRO_5037885214" description="Secretion system C-terminal sorting domain-containing protein" evidence="3">
    <location>
        <begin position="18"/>
        <end position="414"/>
    </location>
</feature>
<evidence type="ECO:0000256" key="1">
    <source>
        <dbReference type="ARBA" id="ARBA00005445"/>
    </source>
</evidence>
<evidence type="ECO:0000313" key="5">
    <source>
        <dbReference type="EMBL" id="CAG4990459.1"/>
    </source>
</evidence>
<protein>
    <recommendedName>
        <fullName evidence="4">Secretion system C-terminal sorting domain-containing protein</fullName>
    </recommendedName>
</protein>
<name>A0A916J9M3_9BACT</name>
<dbReference type="InterPro" id="IPR026444">
    <property type="entry name" value="Secre_tail"/>
</dbReference>
<dbReference type="EMBL" id="CAJRAF010000001">
    <property type="protein sequence ID" value="CAG4990459.1"/>
    <property type="molecule type" value="Genomic_DNA"/>
</dbReference>
<accession>A0A916J9M3</accession>
<dbReference type="Pfam" id="PF18962">
    <property type="entry name" value="Por_Secre_tail"/>
    <property type="match status" value="1"/>
</dbReference>
<evidence type="ECO:0000256" key="3">
    <source>
        <dbReference type="SAM" id="SignalP"/>
    </source>
</evidence>
<dbReference type="InterPro" id="IPR021884">
    <property type="entry name" value="Ice-bd_prot"/>
</dbReference>